<dbReference type="InterPro" id="IPR039420">
    <property type="entry name" value="WalR-like"/>
</dbReference>
<dbReference type="GO" id="GO:0003677">
    <property type="term" value="F:DNA binding"/>
    <property type="evidence" value="ECO:0007669"/>
    <property type="project" value="UniProtKB-KW"/>
</dbReference>
<evidence type="ECO:0000256" key="3">
    <source>
        <dbReference type="ARBA" id="ARBA00023163"/>
    </source>
</evidence>
<keyword evidence="1" id="KW-0805">Transcription regulation</keyword>
<dbReference type="InterPro" id="IPR029016">
    <property type="entry name" value="GAF-like_dom_sf"/>
</dbReference>
<evidence type="ECO:0000259" key="4">
    <source>
        <dbReference type="PROSITE" id="PS50043"/>
    </source>
</evidence>
<dbReference type="PROSITE" id="PS50043">
    <property type="entry name" value="HTH_LUXR_2"/>
    <property type="match status" value="1"/>
</dbReference>
<feature type="domain" description="HTH luxR-type" evidence="4">
    <location>
        <begin position="207"/>
        <end position="272"/>
    </location>
</feature>
<dbReference type="PANTHER" id="PTHR43214">
    <property type="entry name" value="TWO-COMPONENT RESPONSE REGULATOR"/>
    <property type="match status" value="1"/>
</dbReference>
<organism evidence="5 6">
    <name type="scientific">Nakamurella flava</name>
    <dbReference type="NCBI Taxonomy" id="2576308"/>
    <lineage>
        <taxon>Bacteria</taxon>
        <taxon>Bacillati</taxon>
        <taxon>Actinomycetota</taxon>
        <taxon>Actinomycetes</taxon>
        <taxon>Nakamurellales</taxon>
        <taxon>Nakamurellaceae</taxon>
        <taxon>Nakamurella</taxon>
    </lineage>
</organism>
<evidence type="ECO:0000313" key="5">
    <source>
        <dbReference type="EMBL" id="TKV57109.1"/>
    </source>
</evidence>
<dbReference type="Proteomes" id="UP000306985">
    <property type="component" value="Unassembled WGS sequence"/>
</dbReference>
<dbReference type="InterPro" id="IPR036388">
    <property type="entry name" value="WH-like_DNA-bd_sf"/>
</dbReference>
<dbReference type="PANTHER" id="PTHR43214:SF42">
    <property type="entry name" value="TRANSCRIPTIONAL REGULATORY PROTEIN DESR"/>
    <property type="match status" value="1"/>
</dbReference>
<protein>
    <submittedName>
        <fullName evidence="5">Response regulator transcription factor</fullName>
    </submittedName>
</protein>
<accession>A0A4U6QB26</accession>
<keyword evidence="6" id="KW-1185">Reference proteome</keyword>
<dbReference type="GO" id="GO:0006355">
    <property type="term" value="P:regulation of DNA-templated transcription"/>
    <property type="evidence" value="ECO:0007669"/>
    <property type="project" value="InterPro"/>
</dbReference>
<sequence>MIAEPLTESVDRVLGLRLKQFQQATRLPVVFAGATRRHRAGVELRIGHVRGVLGPGLVDLQVNRGRGLGGSVLAAQQLRVVHDYASTTTITHDFDDVVVRQERLGSIFALPIVIGGRIRAVVYGAVRGSQRIGDVVLDQATTFAGSLRREIAATAEVDVEPDPMPHTRLALGELLRLSAETTDPARRDRLRELVAELRTLTGDEPAPSGDGRPLAPRETEVLHLVATGLSNREAAASLGLAEETVRAYLRSAMRKLGVGNRTAAVHVARSLGCL</sequence>
<dbReference type="SMART" id="SM00421">
    <property type="entry name" value="HTH_LUXR"/>
    <property type="match status" value="1"/>
</dbReference>
<reference evidence="5 6" key="1">
    <citation type="submission" date="2019-05" db="EMBL/GenBank/DDBJ databases">
        <title>Nakamurella sp. N5BH11, whole genome shotgun sequence.</title>
        <authorList>
            <person name="Tuo L."/>
        </authorList>
    </citation>
    <scope>NUCLEOTIDE SEQUENCE [LARGE SCALE GENOMIC DNA]</scope>
    <source>
        <strain evidence="5 6">N5BH11</strain>
    </source>
</reference>
<proteinExistence type="predicted"/>
<dbReference type="RefSeq" id="WP_137451495.1">
    <property type="nucleotide sequence ID" value="NZ_SZZH01000006.1"/>
</dbReference>
<name>A0A4U6QB26_9ACTN</name>
<dbReference type="Gene3D" id="3.30.450.40">
    <property type="match status" value="1"/>
</dbReference>
<keyword evidence="2" id="KW-0238">DNA-binding</keyword>
<dbReference type="InterPro" id="IPR016032">
    <property type="entry name" value="Sig_transdc_resp-reg_C-effctor"/>
</dbReference>
<evidence type="ECO:0000256" key="1">
    <source>
        <dbReference type="ARBA" id="ARBA00023015"/>
    </source>
</evidence>
<dbReference type="CDD" id="cd06170">
    <property type="entry name" value="LuxR_C_like"/>
    <property type="match status" value="1"/>
</dbReference>
<dbReference type="Gene3D" id="1.10.10.10">
    <property type="entry name" value="Winged helix-like DNA-binding domain superfamily/Winged helix DNA-binding domain"/>
    <property type="match status" value="1"/>
</dbReference>
<gene>
    <name evidence="5" type="ORF">FDO65_20110</name>
</gene>
<dbReference type="SUPFAM" id="SSF55781">
    <property type="entry name" value="GAF domain-like"/>
    <property type="match status" value="1"/>
</dbReference>
<comment type="caution">
    <text evidence="5">The sequence shown here is derived from an EMBL/GenBank/DDBJ whole genome shotgun (WGS) entry which is preliminary data.</text>
</comment>
<dbReference type="EMBL" id="SZZH01000006">
    <property type="protein sequence ID" value="TKV57109.1"/>
    <property type="molecule type" value="Genomic_DNA"/>
</dbReference>
<dbReference type="OrthoDB" id="4069167at2"/>
<dbReference type="SUPFAM" id="SSF46894">
    <property type="entry name" value="C-terminal effector domain of the bipartite response regulators"/>
    <property type="match status" value="1"/>
</dbReference>
<dbReference type="PRINTS" id="PR00038">
    <property type="entry name" value="HTHLUXR"/>
</dbReference>
<evidence type="ECO:0000313" key="6">
    <source>
        <dbReference type="Proteomes" id="UP000306985"/>
    </source>
</evidence>
<evidence type="ECO:0000256" key="2">
    <source>
        <dbReference type="ARBA" id="ARBA00023125"/>
    </source>
</evidence>
<dbReference type="InterPro" id="IPR000792">
    <property type="entry name" value="Tscrpt_reg_LuxR_C"/>
</dbReference>
<dbReference type="AlphaFoldDB" id="A0A4U6QB26"/>
<keyword evidence="3" id="KW-0804">Transcription</keyword>
<dbReference type="Pfam" id="PF00196">
    <property type="entry name" value="GerE"/>
    <property type="match status" value="1"/>
</dbReference>